<dbReference type="InterPro" id="IPR001173">
    <property type="entry name" value="Glyco_trans_2-like"/>
</dbReference>
<dbReference type="Pfam" id="PF00535">
    <property type="entry name" value="Glycos_transf_2"/>
    <property type="match status" value="1"/>
</dbReference>
<evidence type="ECO:0000259" key="1">
    <source>
        <dbReference type="Pfam" id="PF00535"/>
    </source>
</evidence>
<protein>
    <submittedName>
        <fullName evidence="2">Glycosyltransferase</fullName>
    </submittedName>
</protein>
<dbReference type="RefSeq" id="WP_115998661.1">
    <property type="nucleotide sequence ID" value="NZ_QUOV01000001.1"/>
</dbReference>
<dbReference type="GO" id="GO:0016740">
    <property type="term" value="F:transferase activity"/>
    <property type="evidence" value="ECO:0007669"/>
    <property type="project" value="UniProtKB-KW"/>
</dbReference>
<keyword evidence="2" id="KW-0808">Transferase</keyword>
<feature type="domain" description="Glycosyltransferase 2-like" evidence="1">
    <location>
        <begin position="11"/>
        <end position="127"/>
    </location>
</feature>
<comment type="caution">
    <text evidence="2">The sequence shown here is derived from an EMBL/GenBank/DDBJ whole genome shotgun (WGS) entry which is preliminary data.</text>
</comment>
<accession>A0A3E0UAU8</accession>
<gene>
    <name evidence="2" type="ORF">DXX92_00640</name>
</gene>
<dbReference type="SUPFAM" id="SSF53448">
    <property type="entry name" value="Nucleotide-diphospho-sugar transferases"/>
    <property type="match status" value="1"/>
</dbReference>
<name>A0A3E0UAU8_9GAMM</name>
<dbReference type="InterPro" id="IPR050834">
    <property type="entry name" value="Glycosyltransf_2"/>
</dbReference>
<dbReference type="EMBL" id="QUOV01000001">
    <property type="protein sequence ID" value="REL33980.1"/>
    <property type="molecule type" value="Genomic_DNA"/>
</dbReference>
<evidence type="ECO:0000313" key="2">
    <source>
        <dbReference type="EMBL" id="REL33980.1"/>
    </source>
</evidence>
<organism evidence="2 3">
    <name type="scientific">Thalassotalea euphylliae</name>
    <dbReference type="NCBI Taxonomy" id="1655234"/>
    <lineage>
        <taxon>Bacteria</taxon>
        <taxon>Pseudomonadati</taxon>
        <taxon>Pseudomonadota</taxon>
        <taxon>Gammaproteobacteria</taxon>
        <taxon>Alteromonadales</taxon>
        <taxon>Colwelliaceae</taxon>
        <taxon>Thalassotalea</taxon>
    </lineage>
</organism>
<proteinExistence type="predicted"/>
<dbReference type="Gene3D" id="3.90.550.10">
    <property type="entry name" value="Spore Coat Polysaccharide Biosynthesis Protein SpsA, Chain A"/>
    <property type="match status" value="1"/>
</dbReference>
<dbReference type="AlphaFoldDB" id="A0A3E0UAU8"/>
<dbReference type="PANTHER" id="PTHR43685">
    <property type="entry name" value="GLYCOSYLTRANSFERASE"/>
    <property type="match status" value="1"/>
</dbReference>
<sequence length="322" mass="37061">MPTLNDQYEVSIIMPVYNTGKVMLKTVESIEQQISYKNHPVPSFEVILIDDGSDDVETLDILKSVRNKLNFKVVRNTSYKGASGARNFGISLAQSEWIVFLDSDDLLMPTALACSYKYICEDKGISWLASAINIFEDGKSIIPRPLKDSSPVLYKLIGKYFDCGKRAVLVNPTIELLETCFVSTLNVWIRRSLLKGLNTFDRRLRRAEDYKLWLELSLTTDLHFIPHYLGAYRQRSNSLTSGQQPMFSCEDIMLVQLLQDKKFKIYRSAILKRLMFVLVDQCYFYRKYGAYRQAVLASSRLIRKFPCQLVGWKMLFMSAIGK</sequence>
<dbReference type="OrthoDB" id="9802649at2"/>
<evidence type="ECO:0000313" key="3">
    <source>
        <dbReference type="Proteomes" id="UP000256999"/>
    </source>
</evidence>
<dbReference type="Proteomes" id="UP000256999">
    <property type="component" value="Unassembled WGS sequence"/>
</dbReference>
<dbReference type="PANTHER" id="PTHR43685:SF2">
    <property type="entry name" value="GLYCOSYLTRANSFERASE 2-LIKE DOMAIN-CONTAINING PROTEIN"/>
    <property type="match status" value="1"/>
</dbReference>
<dbReference type="InterPro" id="IPR029044">
    <property type="entry name" value="Nucleotide-diphossugar_trans"/>
</dbReference>
<reference evidence="2 3" key="1">
    <citation type="submission" date="2018-08" db="EMBL/GenBank/DDBJ databases">
        <title>Thalassotalea euphylliae genome.</title>
        <authorList>
            <person name="Summers S."/>
            <person name="Rice S.A."/>
            <person name="Freckelton M.L."/>
            <person name="Nedved B.T."/>
            <person name="Hadfield M.G."/>
        </authorList>
    </citation>
    <scope>NUCLEOTIDE SEQUENCE [LARGE SCALE GENOMIC DNA]</scope>
    <source>
        <strain evidence="2 3">H2</strain>
    </source>
</reference>